<organism evidence="2 3">
    <name type="scientific">Cajanus cajan</name>
    <name type="common">Pigeon pea</name>
    <name type="synonym">Cajanus indicus</name>
    <dbReference type="NCBI Taxonomy" id="3821"/>
    <lineage>
        <taxon>Eukaryota</taxon>
        <taxon>Viridiplantae</taxon>
        <taxon>Streptophyta</taxon>
        <taxon>Embryophyta</taxon>
        <taxon>Tracheophyta</taxon>
        <taxon>Spermatophyta</taxon>
        <taxon>Magnoliopsida</taxon>
        <taxon>eudicotyledons</taxon>
        <taxon>Gunneridae</taxon>
        <taxon>Pentapetalae</taxon>
        <taxon>rosids</taxon>
        <taxon>fabids</taxon>
        <taxon>Fabales</taxon>
        <taxon>Fabaceae</taxon>
        <taxon>Papilionoideae</taxon>
        <taxon>50 kb inversion clade</taxon>
        <taxon>NPAAA clade</taxon>
        <taxon>indigoferoid/millettioid clade</taxon>
        <taxon>Phaseoleae</taxon>
        <taxon>Cajanus</taxon>
    </lineage>
</organism>
<keyword evidence="1" id="KW-0732">Signal</keyword>
<evidence type="ECO:0008006" key="4">
    <source>
        <dbReference type="Google" id="ProtNLM"/>
    </source>
</evidence>
<feature type="chain" id="PRO_5007587470" description="Secreted protein" evidence="1">
    <location>
        <begin position="26"/>
        <end position="120"/>
    </location>
</feature>
<evidence type="ECO:0000313" key="2">
    <source>
        <dbReference type="EMBL" id="KYP32510.1"/>
    </source>
</evidence>
<protein>
    <recommendedName>
        <fullName evidence="4">Secreted protein</fullName>
    </recommendedName>
</protein>
<name>A0A151QQC0_CAJCA</name>
<evidence type="ECO:0000313" key="3">
    <source>
        <dbReference type="Proteomes" id="UP000075243"/>
    </source>
</evidence>
<dbReference type="Proteomes" id="UP000075243">
    <property type="component" value="Unassembled WGS sequence"/>
</dbReference>
<dbReference type="AlphaFoldDB" id="A0A151QQC0"/>
<sequence>MKRAPTLAVMMWFVVTLLHACLSIADPAMTNGTTSLCDGSVQNCLITGSHFATMIYAIHPFRTTPSRNPRTPYCYTNGKRYIRASTVGVAYMQLPTTLNGSHCATSLISNSYYIFTTVPV</sequence>
<dbReference type="EMBL" id="KQ485242">
    <property type="protein sequence ID" value="KYP32510.1"/>
    <property type="molecule type" value="Genomic_DNA"/>
</dbReference>
<proteinExistence type="predicted"/>
<reference evidence="2" key="1">
    <citation type="journal article" date="2012" name="Nat. Biotechnol.">
        <title>Draft genome sequence of pigeonpea (Cajanus cajan), an orphan legume crop of resource-poor farmers.</title>
        <authorList>
            <person name="Varshney R.K."/>
            <person name="Chen W."/>
            <person name="Li Y."/>
            <person name="Bharti A.K."/>
            <person name="Saxena R.K."/>
            <person name="Schlueter J.A."/>
            <person name="Donoghue M.T."/>
            <person name="Azam S."/>
            <person name="Fan G."/>
            <person name="Whaley A.M."/>
            <person name="Farmer A.D."/>
            <person name="Sheridan J."/>
            <person name="Iwata A."/>
            <person name="Tuteja R."/>
            <person name="Penmetsa R.V."/>
            <person name="Wu W."/>
            <person name="Upadhyaya H.D."/>
            <person name="Yang S.P."/>
            <person name="Shah T."/>
            <person name="Saxena K.B."/>
            <person name="Michael T."/>
            <person name="McCombie W.R."/>
            <person name="Yang B."/>
            <person name="Zhang G."/>
            <person name="Yang H."/>
            <person name="Wang J."/>
            <person name="Spillane C."/>
            <person name="Cook D.R."/>
            <person name="May G.D."/>
            <person name="Xu X."/>
            <person name="Jackson S.A."/>
        </authorList>
    </citation>
    <scope>NUCLEOTIDE SEQUENCE [LARGE SCALE GENOMIC DNA]</scope>
</reference>
<evidence type="ECO:0000256" key="1">
    <source>
        <dbReference type="SAM" id="SignalP"/>
    </source>
</evidence>
<feature type="signal peptide" evidence="1">
    <location>
        <begin position="1"/>
        <end position="25"/>
    </location>
</feature>
<keyword evidence="3" id="KW-1185">Reference proteome</keyword>
<accession>A0A151QQC0</accession>
<gene>
    <name evidence="2" type="ORF">KK1_046793</name>
</gene>
<dbReference type="Gramene" id="C.cajan_43821.t">
    <property type="protein sequence ID" value="C.cajan_43821.t.cds1"/>
    <property type="gene ID" value="C.cajan_43821"/>
</dbReference>